<organism evidence="3 4">
    <name type="scientific">Nocardioides panacisoli</name>
    <dbReference type="NCBI Taxonomy" id="627624"/>
    <lineage>
        <taxon>Bacteria</taxon>
        <taxon>Bacillati</taxon>
        <taxon>Actinomycetota</taxon>
        <taxon>Actinomycetes</taxon>
        <taxon>Propionibacteriales</taxon>
        <taxon>Nocardioidaceae</taxon>
        <taxon>Nocardioides</taxon>
    </lineage>
</organism>
<keyword evidence="2" id="KW-0472">Membrane</keyword>
<dbReference type="RefSeq" id="WP_344777143.1">
    <property type="nucleotide sequence ID" value="NZ_BAABAH010000012.1"/>
</dbReference>
<evidence type="ECO:0000256" key="1">
    <source>
        <dbReference type="SAM" id="MobiDB-lite"/>
    </source>
</evidence>
<comment type="caution">
    <text evidence="3">The sequence shown here is derived from an EMBL/GenBank/DDBJ whole genome shotgun (WGS) entry which is preliminary data.</text>
</comment>
<dbReference type="Proteomes" id="UP001501821">
    <property type="component" value="Unassembled WGS sequence"/>
</dbReference>
<feature type="transmembrane region" description="Helical" evidence="2">
    <location>
        <begin position="158"/>
        <end position="178"/>
    </location>
</feature>
<dbReference type="EMBL" id="BAABAH010000012">
    <property type="protein sequence ID" value="GAA3827785.1"/>
    <property type="molecule type" value="Genomic_DNA"/>
</dbReference>
<keyword evidence="2" id="KW-1133">Transmembrane helix</keyword>
<gene>
    <name evidence="3" type="ORF">GCM10022242_31460</name>
</gene>
<evidence type="ECO:0000313" key="4">
    <source>
        <dbReference type="Proteomes" id="UP001501821"/>
    </source>
</evidence>
<reference evidence="4" key="1">
    <citation type="journal article" date="2019" name="Int. J. Syst. Evol. Microbiol.">
        <title>The Global Catalogue of Microorganisms (GCM) 10K type strain sequencing project: providing services to taxonomists for standard genome sequencing and annotation.</title>
        <authorList>
            <consortium name="The Broad Institute Genomics Platform"/>
            <consortium name="The Broad Institute Genome Sequencing Center for Infectious Disease"/>
            <person name="Wu L."/>
            <person name="Ma J."/>
        </authorList>
    </citation>
    <scope>NUCLEOTIDE SEQUENCE [LARGE SCALE GENOMIC DNA]</scope>
    <source>
        <strain evidence="4">JCM 16953</strain>
    </source>
</reference>
<evidence type="ECO:0000313" key="3">
    <source>
        <dbReference type="EMBL" id="GAA3827785.1"/>
    </source>
</evidence>
<feature type="transmembrane region" description="Helical" evidence="2">
    <location>
        <begin position="184"/>
        <end position="202"/>
    </location>
</feature>
<keyword evidence="2" id="KW-0812">Transmembrane</keyword>
<name>A0ABP7IW30_9ACTN</name>
<keyword evidence="4" id="KW-1185">Reference proteome</keyword>
<evidence type="ECO:0000256" key="2">
    <source>
        <dbReference type="SAM" id="Phobius"/>
    </source>
</evidence>
<accession>A0ABP7IW30</accession>
<feature type="compositionally biased region" description="Pro residues" evidence="1">
    <location>
        <begin position="77"/>
        <end position="86"/>
    </location>
</feature>
<sequence>MGRDDEFGPDTDAIRRWLSQRETYRADPGRHRGEARASDLPSATAAPPPPPAPPAQSSGPDGREVGRSVLEALGSVTPPPAAPTPTAPSTAAEARLEALISPPVAAGPTEQTAPAARPEPAAPAAQETPGRHAAAPPAPSSGTSTDLDFKPRTRARTAMGLLLLAVLVGTAAAAYYAVQQPSTLSYGLLGTLGVLTLVVWAVRASTTTTRVQVRRGVLEVRRGGGLEIADLANPYTPILILGVPERRNWRVLVERVDRPLIEIDASMVEPYAFTGLLLRIRPDLWDAAVDEARADVGVSSS</sequence>
<protein>
    <submittedName>
        <fullName evidence="3">Uncharacterized protein</fullName>
    </submittedName>
</protein>
<feature type="region of interest" description="Disordered" evidence="1">
    <location>
        <begin position="105"/>
        <end position="149"/>
    </location>
</feature>
<feature type="compositionally biased region" description="Basic and acidic residues" evidence="1">
    <location>
        <begin position="22"/>
        <end position="37"/>
    </location>
</feature>
<feature type="region of interest" description="Disordered" evidence="1">
    <location>
        <begin position="1"/>
        <end position="91"/>
    </location>
</feature>
<feature type="compositionally biased region" description="Low complexity" evidence="1">
    <location>
        <begin position="108"/>
        <end position="128"/>
    </location>
</feature>
<proteinExistence type="predicted"/>